<dbReference type="Proteomes" id="UP001221413">
    <property type="component" value="Unassembled WGS sequence"/>
</dbReference>
<dbReference type="PANTHER" id="PTHR12197">
    <property type="entry name" value="HISTONE-LYSINE N-METHYLTRANSFERASE SMYD"/>
    <property type="match status" value="1"/>
</dbReference>
<sequence length="564" mass="62968">MLPERRVARLVQDAGTCLAADPLGSRKLLTDALAISPYDPDLWHQRAIRHIRLEYPDLAIGDAYRALLLVQELLEAHDESEFGFAGLVAWRGRRRQPNDTYATYESTDDNGNDPKTDEGIDDGEDEVIHELSEDEKKDLRDTDIAARKVICSSLLEIGCLLDAWEQADAAIRVYPDNGEFKRIYEAADEKVQAFRSKGASEHQLREGQAKRVIYPWNTFEPDRTSDETVEYLNKFVHEASSGNFEVKVTELPILIPDSKSQDKLVAGTSRQLGVYATKDLPADTQVFSERSILTVNNRLFDPLCDCCNGPLDPTSTISCENCDDVMFCSEECKSEATEKYHPALCGIDIDFLFKSAHTTSHTVANDASATASSSTPTKALYSLLLLRTLAMALTQDVNALSLLPVKYLYGSSPPPPPPALPPTLPFTFADNILSVFHILTRLEVDPFKVSLHSFDIWHTLTIHSKILGTASARHNATSGQPEVAALHLCYSLVNHDCEPCLAWECQSDMKFRTLRHVKAGEEVRDCYTDPRIESWKKRREWLMGSLGGGCRCARCVRESEADPQ</sequence>
<dbReference type="InterPro" id="IPR046341">
    <property type="entry name" value="SET_dom_sf"/>
</dbReference>
<proteinExistence type="predicted"/>
<evidence type="ECO:0000256" key="1">
    <source>
        <dbReference type="ARBA" id="ARBA00022723"/>
    </source>
</evidence>
<dbReference type="SUPFAM" id="SSF82199">
    <property type="entry name" value="SET domain"/>
    <property type="match status" value="1"/>
</dbReference>
<dbReference type="AlphaFoldDB" id="A0AAD6NHM3"/>
<reference evidence="6" key="1">
    <citation type="submission" date="2023-01" db="EMBL/GenBank/DDBJ databases">
        <title>The chitinases involved in constricting ring structure development in the nematode-trapping fungus Drechslerella dactyloides.</title>
        <authorList>
            <person name="Wang R."/>
            <person name="Zhang L."/>
            <person name="Tang P."/>
            <person name="Li S."/>
            <person name="Liang L."/>
        </authorList>
    </citation>
    <scope>NUCLEOTIDE SEQUENCE</scope>
    <source>
        <strain evidence="6">YMF1.00031</strain>
    </source>
</reference>
<evidence type="ECO:0000313" key="6">
    <source>
        <dbReference type="EMBL" id="KAJ6258639.1"/>
    </source>
</evidence>
<keyword evidence="2" id="KW-0863">Zinc-finger</keyword>
<evidence type="ECO:0000259" key="5">
    <source>
        <dbReference type="PROSITE" id="PS50280"/>
    </source>
</evidence>
<evidence type="ECO:0000256" key="2">
    <source>
        <dbReference type="ARBA" id="ARBA00022771"/>
    </source>
</evidence>
<dbReference type="SUPFAM" id="SSF48452">
    <property type="entry name" value="TPR-like"/>
    <property type="match status" value="1"/>
</dbReference>
<dbReference type="GO" id="GO:0005634">
    <property type="term" value="C:nucleus"/>
    <property type="evidence" value="ECO:0007669"/>
    <property type="project" value="TreeGrafter"/>
</dbReference>
<evidence type="ECO:0000313" key="7">
    <source>
        <dbReference type="Proteomes" id="UP001221413"/>
    </source>
</evidence>
<comment type="caution">
    <text evidence="6">The sequence shown here is derived from an EMBL/GenBank/DDBJ whole genome shotgun (WGS) entry which is preliminary data.</text>
</comment>
<dbReference type="Gene3D" id="1.25.40.10">
    <property type="entry name" value="Tetratricopeptide repeat domain"/>
    <property type="match status" value="1"/>
</dbReference>
<dbReference type="Pfam" id="PF00856">
    <property type="entry name" value="SET"/>
    <property type="match status" value="1"/>
</dbReference>
<accession>A0AAD6NHM3</accession>
<protein>
    <submittedName>
        <fullName evidence="6">Histone-lysine N-methyltransferase</fullName>
    </submittedName>
</protein>
<feature type="domain" description="SET" evidence="5">
    <location>
        <begin position="242"/>
        <end position="528"/>
    </location>
</feature>
<dbReference type="PROSITE" id="PS50280">
    <property type="entry name" value="SET"/>
    <property type="match status" value="1"/>
</dbReference>
<keyword evidence="7" id="KW-1185">Reference proteome</keyword>
<dbReference type="InterPro" id="IPR011990">
    <property type="entry name" value="TPR-like_helical_dom_sf"/>
</dbReference>
<feature type="region of interest" description="Disordered" evidence="4">
    <location>
        <begin position="100"/>
        <end position="125"/>
    </location>
</feature>
<dbReference type="Gene3D" id="2.170.270.10">
    <property type="entry name" value="SET domain"/>
    <property type="match status" value="2"/>
</dbReference>
<dbReference type="InterPro" id="IPR050869">
    <property type="entry name" value="H3K4_H4K5_MeTrfase"/>
</dbReference>
<gene>
    <name evidence="6" type="ORF">Dda_6687</name>
</gene>
<organism evidence="6 7">
    <name type="scientific">Drechslerella dactyloides</name>
    <name type="common">Nematode-trapping fungus</name>
    <name type="synonym">Arthrobotrys dactyloides</name>
    <dbReference type="NCBI Taxonomy" id="74499"/>
    <lineage>
        <taxon>Eukaryota</taxon>
        <taxon>Fungi</taxon>
        <taxon>Dikarya</taxon>
        <taxon>Ascomycota</taxon>
        <taxon>Pezizomycotina</taxon>
        <taxon>Orbiliomycetes</taxon>
        <taxon>Orbiliales</taxon>
        <taxon>Orbiliaceae</taxon>
        <taxon>Drechslerella</taxon>
    </lineage>
</organism>
<dbReference type="SUPFAM" id="SSF144232">
    <property type="entry name" value="HIT/MYND zinc finger-like"/>
    <property type="match status" value="1"/>
</dbReference>
<dbReference type="Gene3D" id="6.10.140.2220">
    <property type="match status" value="1"/>
</dbReference>
<name>A0AAD6NHM3_DREDA</name>
<keyword evidence="1" id="KW-0479">Metal-binding</keyword>
<dbReference type="PANTHER" id="PTHR12197:SF273">
    <property type="entry name" value="MYND-TYPE ZINC FINGER PROTEIN SAMB"/>
    <property type="match status" value="1"/>
</dbReference>
<keyword evidence="3" id="KW-0862">Zinc</keyword>
<dbReference type="GO" id="GO:0008270">
    <property type="term" value="F:zinc ion binding"/>
    <property type="evidence" value="ECO:0007669"/>
    <property type="project" value="UniProtKB-KW"/>
</dbReference>
<dbReference type="EMBL" id="JAQGDS010000008">
    <property type="protein sequence ID" value="KAJ6258639.1"/>
    <property type="molecule type" value="Genomic_DNA"/>
</dbReference>
<evidence type="ECO:0000256" key="3">
    <source>
        <dbReference type="ARBA" id="ARBA00022833"/>
    </source>
</evidence>
<dbReference type="InterPro" id="IPR001214">
    <property type="entry name" value="SET_dom"/>
</dbReference>
<dbReference type="Pfam" id="PF01753">
    <property type="entry name" value="zf-MYND"/>
    <property type="match status" value="1"/>
</dbReference>
<dbReference type="InterPro" id="IPR002893">
    <property type="entry name" value="Znf_MYND"/>
</dbReference>
<evidence type="ECO:0000256" key="4">
    <source>
        <dbReference type="SAM" id="MobiDB-lite"/>
    </source>
</evidence>
<dbReference type="PROSITE" id="PS01360">
    <property type="entry name" value="ZF_MYND_1"/>
    <property type="match status" value="1"/>
</dbReference>